<keyword evidence="2" id="KW-1185">Reference proteome</keyword>
<sequence length="343" mass="37242">MNIIEAIRQNNYATVSIVGLAKNAGKTVTLNYLIEEAEKSGIRIGITSTGRDGESTDLVTQTQKPSILVTEGMIVATAKNTLLLSGARTEILETTGINTPMGEVIIVKVRQRGNIQIAGPVSALDMKKISKKLNHYGAQIVFIDGAIDRKAVSSPVITDACIIATGAVLSRDMKKVLEKTAHSVECLTLNKADNEPIYIANKHNKTCIIQNTGEVSIPDIKTSITGGKKINELINENTTHIFIKGALTTSLLKDIEGNKYLRGIKIIIEDGTKIFADINVWNEMRRKGLRVEVLQPVNVVAVTLNPISPTGYFFDSVEFKSEMEKYLHGVKIIDVVAGGDLDG</sequence>
<dbReference type="Proteomes" id="UP000611629">
    <property type="component" value="Unassembled WGS sequence"/>
</dbReference>
<name>A0A974GXC8_SEDHY</name>
<proteinExistence type="predicted"/>
<evidence type="ECO:0000313" key="2">
    <source>
        <dbReference type="Proteomes" id="UP000611629"/>
    </source>
</evidence>
<reference evidence="1" key="1">
    <citation type="submission" date="2020-07" db="EMBL/GenBank/DDBJ databases">
        <title>Genomic analysis of a strain of Sedimentibacter Hydroxybenzoicus DSM7310.</title>
        <authorList>
            <person name="Ma S."/>
        </authorList>
    </citation>
    <scope>NUCLEOTIDE SEQUENCE</scope>
    <source>
        <strain evidence="1">DSM 7310</strain>
    </source>
</reference>
<protein>
    <submittedName>
        <fullName evidence="1">Uncharacterized protein</fullName>
    </submittedName>
</protein>
<accession>A0A974GXC8</accession>
<dbReference type="AlphaFoldDB" id="A0A974GXC8"/>
<dbReference type="EMBL" id="JACBNQ010000021">
    <property type="protein sequence ID" value="NYB75413.1"/>
    <property type="molecule type" value="Genomic_DNA"/>
</dbReference>
<organism evidence="1 2">
    <name type="scientific">Sedimentibacter hydroxybenzoicus DSM 7310</name>
    <dbReference type="NCBI Taxonomy" id="1123245"/>
    <lineage>
        <taxon>Bacteria</taxon>
        <taxon>Bacillati</taxon>
        <taxon>Bacillota</taxon>
        <taxon>Tissierellia</taxon>
        <taxon>Sedimentibacter</taxon>
    </lineage>
</organism>
<comment type="caution">
    <text evidence="1">The sequence shown here is derived from an EMBL/GenBank/DDBJ whole genome shotgun (WGS) entry which is preliminary data.</text>
</comment>
<gene>
    <name evidence="1" type="ORF">HZF24_14790</name>
</gene>
<evidence type="ECO:0000313" key="1">
    <source>
        <dbReference type="EMBL" id="NYB75413.1"/>
    </source>
</evidence>
<dbReference type="RefSeq" id="WP_179239119.1">
    <property type="nucleotide sequence ID" value="NZ_JACBNQ010000021.1"/>
</dbReference>